<reference evidence="3 4" key="1">
    <citation type="submission" date="2019-03" db="EMBL/GenBank/DDBJ databases">
        <title>Genomic Encyclopedia of Type Strains, Phase IV (KMG-IV): sequencing the most valuable type-strain genomes for metagenomic binning, comparative biology and taxonomic classification.</title>
        <authorList>
            <person name="Goeker M."/>
        </authorList>
    </citation>
    <scope>NUCLEOTIDE SEQUENCE [LARGE SCALE GENOMIC DNA]</scope>
    <source>
        <strain evidence="3 4">DSM 16380</strain>
    </source>
</reference>
<dbReference type="Gene3D" id="3.40.50.1820">
    <property type="entry name" value="alpha/beta hydrolase"/>
    <property type="match status" value="1"/>
</dbReference>
<protein>
    <submittedName>
        <fullName evidence="3">Esterase</fullName>
    </submittedName>
</protein>
<dbReference type="PANTHER" id="PTHR46118:SF4">
    <property type="entry name" value="PROTEIN ABHD11"/>
    <property type="match status" value="1"/>
</dbReference>
<evidence type="ECO:0000256" key="1">
    <source>
        <dbReference type="ARBA" id="ARBA00022801"/>
    </source>
</evidence>
<feature type="domain" description="AB hydrolase-1" evidence="2">
    <location>
        <begin position="24"/>
        <end position="248"/>
    </location>
</feature>
<sequence length="262" mass="30065">MLEEKLLNYQYQKAPRLEGGQTQTLVLLHGLFGDLNNLGGIARAFAQHYNILRIDLRNHGQSFHSNEMDYPLMAQDIDELLTYLQIEQAIVVGHSMGGKTAMMFTHLFPKRVAKLIVIDIAPVEYTQNRHETVFQALFAVKNAKPKTRQQAQSLMSEYIQSQATQQFMLKSFDPNREEYFKFNLSALKHNYSTIMGWQAVAVEKPTLFIKGELSDYLQKSDTNRVLAQFPNAKLFVVSNADHWVHAEKAETVVRAIQRFLSE</sequence>
<dbReference type="OrthoDB" id="9808398at2"/>
<accession>A0A4R2NB26</accession>
<dbReference type="InterPro" id="IPR000073">
    <property type="entry name" value="AB_hydrolase_1"/>
</dbReference>
<organism evidence="3 4">
    <name type="scientific">Nicoletella semolina</name>
    <dbReference type="NCBI Taxonomy" id="271160"/>
    <lineage>
        <taxon>Bacteria</taxon>
        <taxon>Pseudomonadati</taxon>
        <taxon>Pseudomonadota</taxon>
        <taxon>Gammaproteobacteria</taxon>
        <taxon>Pasteurellales</taxon>
        <taxon>Pasteurellaceae</taxon>
        <taxon>Nicoletella</taxon>
    </lineage>
</organism>
<dbReference type="PANTHER" id="PTHR46118">
    <property type="entry name" value="PROTEIN ABHD11"/>
    <property type="match status" value="1"/>
</dbReference>
<name>A0A4R2NB26_9PAST</name>
<dbReference type="SUPFAM" id="SSF53474">
    <property type="entry name" value="alpha/beta-Hydrolases"/>
    <property type="match status" value="1"/>
</dbReference>
<keyword evidence="4" id="KW-1185">Reference proteome</keyword>
<dbReference type="Proteomes" id="UP000295537">
    <property type="component" value="Unassembled WGS sequence"/>
</dbReference>
<dbReference type="Pfam" id="PF00561">
    <property type="entry name" value="Abhydrolase_1"/>
    <property type="match status" value="1"/>
</dbReference>
<evidence type="ECO:0000313" key="3">
    <source>
        <dbReference type="EMBL" id="TCP18152.1"/>
    </source>
</evidence>
<proteinExistence type="predicted"/>
<dbReference type="InterPro" id="IPR029058">
    <property type="entry name" value="AB_hydrolase_fold"/>
</dbReference>
<dbReference type="RefSeq" id="WP_132500962.1">
    <property type="nucleotide sequence ID" value="NZ_LVXA01000001.1"/>
</dbReference>
<dbReference type="PRINTS" id="PR00111">
    <property type="entry name" value="ABHYDROLASE"/>
</dbReference>
<dbReference type="AlphaFoldDB" id="A0A4R2NB26"/>
<keyword evidence="1" id="KW-0378">Hydrolase</keyword>
<evidence type="ECO:0000259" key="2">
    <source>
        <dbReference type="Pfam" id="PF00561"/>
    </source>
</evidence>
<dbReference type="EMBL" id="SLXJ01000003">
    <property type="protein sequence ID" value="TCP18152.1"/>
    <property type="molecule type" value="Genomic_DNA"/>
</dbReference>
<dbReference type="GO" id="GO:0016787">
    <property type="term" value="F:hydrolase activity"/>
    <property type="evidence" value="ECO:0007669"/>
    <property type="project" value="UniProtKB-KW"/>
</dbReference>
<comment type="caution">
    <text evidence="3">The sequence shown here is derived from an EMBL/GenBank/DDBJ whole genome shotgun (WGS) entry which is preliminary data.</text>
</comment>
<gene>
    <name evidence="3" type="ORF">EV693_103119</name>
</gene>
<evidence type="ECO:0000313" key="4">
    <source>
        <dbReference type="Proteomes" id="UP000295537"/>
    </source>
</evidence>